<accession>A0A9X2L298</accession>
<dbReference type="RefSeq" id="WP_255133604.1">
    <property type="nucleotide sequence ID" value="NZ_JANDBC010000001.1"/>
</dbReference>
<comment type="caution">
    <text evidence="2">The sequence shown here is derived from an EMBL/GenBank/DDBJ whole genome shotgun (WGS) entry which is preliminary data.</text>
</comment>
<dbReference type="GO" id="GO:0016866">
    <property type="term" value="F:intramolecular transferase activity"/>
    <property type="evidence" value="ECO:0007669"/>
    <property type="project" value="InterPro"/>
</dbReference>
<dbReference type="SUPFAM" id="SSF51703">
    <property type="entry name" value="Cobalamin (vitamin B12)-dependent enzymes"/>
    <property type="match status" value="1"/>
</dbReference>
<reference evidence="2" key="1">
    <citation type="submission" date="2022-06" db="EMBL/GenBank/DDBJ databases">
        <title>Gracilimonas sp. CAU 1638 isolated from sea sediment.</title>
        <authorList>
            <person name="Kim W."/>
        </authorList>
    </citation>
    <scope>NUCLEOTIDE SEQUENCE</scope>
    <source>
        <strain evidence="2">CAU 1638</strain>
    </source>
</reference>
<dbReference type="InterPro" id="IPR016176">
    <property type="entry name" value="Cbl-dep_enz_cat"/>
</dbReference>
<gene>
    <name evidence="2" type="ORF">NM125_05465</name>
</gene>
<dbReference type="Gene3D" id="3.20.20.240">
    <property type="entry name" value="Methylmalonyl-CoA mutase"/>
    <property type="match status" value="1"/>
</dbReference>
<evidence type="ECO:0000313" key="2">
    <source>
        <dbReference type="EMBL" id="MCP9291023.1"/>
    </source>
</evidence>
<dbReference type="GO" id="GO:0031419">
    <property type="term" value="F:cobalamin binding"/>
    <property type="evidence" value="ECO:0007669"/>
    <property type="project" value="InterPro"/>
</dbReference>
<dbReference type="Pfam" id="PF01642">
    <property type="entry name" value="MM_CoA_mutase"/>
    <property type="match status" value="1"/>
</dbReference>
<dbReference type="AlphaFoldDB" id="A0A9X2L298"/>
<proteinExistence type="predicted"/>
<dbReference type="PANTHER" id="PTHR48101:SF1">
    <property type="entry name" value="METHYLMALONYL-COA MUTASE, LARGE SUBUNIT"/>
    <property type="match status" value="1"/>
</dbReference>
<keyword evidence="3" id="KW-1185">Reference proteome</keyword>
<sequence length="468" mass="52287">MENSDFKKALHFDEFPAISTEKWEAVIEKDLKGKDYKDVLRWKSGEGVNPLPFYREENVRDLSLSPEAVAARGSWNVMEPVEGSSIAEANKEALHALENGASGLYFCPAKNYLQSRSDLENLLKDIQIELIALRFGSAISSPEVSVWLKEICNERKLNTEELSAGFNFDPMANGALTGKLASKAEIENTVNAFDESFSFCAIDSSVFANAGATIIQQLAFSLAAGNEYLGLDSKLAGNMHFNFATGPNYFLEIAKFRAFKRTWSQVLGEYGVDNNRSSIHAETNFWNKSQSDAHNNMLRTTTEAMSAAIGGCDTITVHRYDEHFSDDSGFASRIARNIQLILQEEAYLDKVADPGAGSYYIEVLTDSIAQKSWELFQDIEAKGGFYEALKSRYIQELVAASQKEKIEAYQQKEKVLVGVNKYKPDEKIQNLEFRIQNFAGFDQDMNECITIDKISLLNIEAELKNGEG</sequence>
<dbReference type="InterPro" id="IPR006099">
    <property type="entry name" value="MeMalonylCoA_mutase_a/b_cat"/>
</dbReference>
<organism evidence="2 3">
    <name type="scientific">Gracilimonas sediminicola</name>
    <dbReference type="NCBI Taxonomy" id="2952158"/>
    <lineage>
        <taxon>Bacteria</taxon>
        <taxon>Pseudomonadati</taxon>
        <taxon>Balneolota</taxon>
        <taxon>Balneolia</taxon>
        <taxon>Balneolales</taxon>
        <taxon>Balneolaceae</taxon>
        <taxon>Gracilimonas</taxon>
    </lineage>
</organism>
<name>A0A9X2L298_9BACT</name>
<dbReference type="Proteomes" id="UP001139125">
    <property type="component" value="Unassembled WGS sequence"/>
</dbReference>
<feature type="domain" description="Methylmalonyl-CoA mutase alpha/beta chain catalytic" evidence="1">
    <location>
        <begin position="114"/>
        <end position="433"/>
    </location>
</feature>
<dbReference type="CDD" id="cd03677">
    <property type="entry name" value="MM_CoA_mutase_beta"/>
    <property type="match status" value="1"/>
</dbReference>
<dbReference type="EMBL" id="JANDBC010000001">
    <property type="protein sequence ID" value="MCP9291023.1"/>
    <property type="molecule type" value="Genomic_DNA"/>
</dbReference>
<dbReference type="PANTHER" id="PTHR48101">
    <property type="entry name" value="METHYLMALONYL-COA MUTASE, MITOCHONDRIAL-RELATED"/>
    <property type="match status" value="1"/>
</dbReference>
<evidence type="ECO:0000313" key="3">
    <source>
        <dbReference type="Proteomes" id="UP001139125"/>
    </source>
</evidence>
<evidence type="ECO:0000259" key="1">
    <source>
        <dbReference type="Pfam" id="PF01642"/>
    </source>
</evidence>
<protein>
    <submittedName>
        <fullName evidence="2">Methylmalonyl-CoA mutase subunit beta</fullName>
    </submittedName>
</protein>